<dbReference type="Proteomes" id="UP000004508">
    <property type="component" value="Unassembled WGS sequence"/>
</dbReference>
<dbReference type="STRING" id="485913.Krac_10179"/>
<gene>
    <name evidence="2" type="ORF">Krac_10179</name>
</gene>
<organism evidence="2 3">
    <name type="scientific">Ktedonobacter racemifer DSM 44963</name>
    <dbReference type="NCBI Taxonomy" id="485913"/>
    <lineage>
        <taxon>Bacteria</taxon>
        <taxon>Bacillati</taxon>
        <taxon>Chloroflexota</taxon>
        <taxon>Ktedonobacteria</taxon>
        <taxon>Ktedonobacterales</taxon>
        <taxon>Ktedonobacteraceae</taxon>
        <taxon>Ktedonobacter</taxon>
    </lineage>
</organism>
<accession>D6TFL1</accession>
<comment type="caution">
    <text evidence="2">The sequence shown here is derived from an EMBL/GenBank/DDBJ whole genome shotgun (WGS) entry which is preliminary data.</text>
</comment>
<keyword evidence="3" id="KW-1185">Reference proteome</keyword>
<dbReference type="RefSeq" id="WP_007904811.1">
    <property type="nucleotide sequence ID" value="NZ_ADVG01000001.1"/>
</dbReference>
<sequence>MKRTKTPTFLLELPLQVDWSQEHRVRAHLEAARCLYNALLAEAMKRLRCMRNDPAWNKARALPHSKKQERAQAFSALRKKYHFSEYELHEYAKLARVSWIVDHIESTMAQTLATRAYQAVNRVCVGKAKRVRFRSQGRGIDSVEGKRNDVGMRFVFDPNAGDGGFLIWNQEVIPAIIDWRDPVVQHGMRHPIKYVRLVRRKASSPQAQGADKDSNRYCVQLVLEGHAFVKPKHEEGGKDTIGLDIGPSTLALVPRRAKADLVTFCQELSPNASKKRRLQRKMDRQRRANNPDNYDEKGRVKKGRRAWKESKRYQASRRQHATTERRLAAHRKSLHGNLAHRIASVGNTITIEKTSFKGWQKQYGRSIGLRAPGMFVAHLTRIVAKTGGTLREVSAYQTRLSQYCQKSGQYHKKPRSERWHRCECGLGPVQRDLYSAFLIAHLEPEQTTPSITQHVWEGAEPRLQAVMEELQQRANEGQHLPRSMGVVARRKSGAACAGARRLKSPAYLHQEPISPSGETGNGG</sequence>
<dbReference type="AlphaFoldDB" id="D6TFL1"/>
<dbReference type="eggNOG" id="COG0675">
    <property type="taxonomic scope" value="Bacteria"/>
</dbReference>
<evidence type="ECO:0000313" key="3">
    <source>
        <dbReference type="Proteomes" id="UP000004508"/>
    </source>
</evidence>
<dbReference type="InParanoid" id="D6TFL1"/>
<dbReference type="OrthoDB" id="442687at2"/>
<dbReference type="EMBL" id="ADVG01000001">
    <property type="protein sequence ID" value="EFH88691.1"/>
    <property type="molecule type" value="Genomic_DNA"/>
</dbReference>
<protein>
    <submittedName>
        <fullName evidence="2">ISChy9, transposase orfB</fullName>
    </submittedName>
</protein>
<evidence type="ECO:0000313" key="2">
    <source>
        <dbReference type="EMBL" id="EFH88691.1"/>
    </source>
</evidence>
<reference evidence="2 3" key="1">
    <citation type="journal article" date="2011" name="Stand. Genomic Sci.">
        <title>Non-contiguous finished genome sequence and contextual data of the filamentous soil bacterium Ktedonobacter racemifer type strain (SOSP1-21).</title>
        <authorList>
            <person name="Chang Y.J."/>
            <person name="Land M."/>
            <person name="Hauser L."/>
            <person name="Chertkov O."/>
            <person name="Del Rio T.G."/>
            <person name="Nolan M."/>
            <person name="Copeland A."/>
            <person name="Tice H."/>
            <person name="Cheng J.F."/>
            <person name="Lucas S."/>
            <person name="Han C."/>
            <person name="Goodwin L."/>
            <person name="Pitluck S."/>
            <person name="Ivanova N."/>
            <person name="Ovchinikova G."/>
            <person name="Pati A."/>
            <person name="Chen A."/>
            <person name="Palaniappan K."/>
            <person name="Mavromatis K."/>
            <person name="Liolios K."/>
            <person name="Brettin T."/>
            <person name="Fiebig A."/>
            <person name="Rohde M."/>
            <person name="Abt B."/>
            <person name="Goker M."/>
            <person name="Detter J.C."/>
            <person name="Woyke T."/>
            <person name="Bristow J."/>
            <person name="Eisen J.A."/>
            <person name="Markowitz V."/>
            <person name="Hugenholtz P."/>
            <person name="Kyrpides N.C."/>
            <person name="Klenk H.P."/>
            <person name="Lapidus A."/>
        </authorList>
    </citation>
    <scope>NUCLEOTIDE SEQUENCE [LARGE SCALE GENOMIC DNA]</scope>
    <source>
        <strain evidence="3">DSM 44963</strain>
    </source>
</reference>
<feature type="region of interest" description="Disordered" evidence="1">
    <location>
        <begin position="272"/>
        <end position="323"/>
    </location>
</feature>
<name>D6TFL1_KTERA</name>
<proteinExistence type="predicted"/>
<evidence type="ECO:0000256" key="1">
    <source>
        <dbReference type="SAM" id="MobiDB-lite"/>
    </source>
</evidence>